<dbReference type="InterPro" id="IPR012902">
    <property type="entry name" value="N_methyl_site"/>
</dbReference>
<organism evidence="5 6">
    <name type="scientific">Halomonas nitroreducens</name>
    <dbReference type="NCBI Taxonomy" id="447425"/>
    <lineage>
        <taxon>Bacteria</taxon>
        <taxon>Pseudomonadati</taxon>
        <taxon>Pseudomonadota</taxon>
        <taxon>Gammaproteobacteria</taxon>
        <taxon>Oceanospirillales</taxon>
        <taxon>Halomonadaceae</taxon>
        <taxon>Halomonas</taxon>
    </lineage>
</organism>
<dbReference type="AlphaFoldDB" id="A0A3S0HQS4"/>
<comment type="similarity">
    <text evidence="1 3">Belongs to the N-Me-Phe pilin family.</text>
</comment>
<dbReference type="Pfam" id="PF07963">
    <property type="entry name" value="N_methyl"/>
    <property type="match status" value="1"/>
</dbReference>
<dbReference type="InterPro" id="IPR045584">
    <property type="entry name" value="Pilin-like"/>
</dbReference>
<gene>
    <name evidence="5" type="ORF">EKG36_16075</name>
</gene>
<evidence type="ECO:0000256" key="2">
    <source>
        <dbReference type="ARBA" id="ARBA00022481"/>
    </source>
</evidence>
<dbReference type="GO" id="GO:0043107">
    <property type="term" value="P:type IV pilus-dependent motility"/>
    <property type="evidence" value="ECO:0007669"/>
    <property type="project" value="TreeGrafter"/>
</dbReference>
<comment type="caution">
    <text evidence="5">The sequence shown here is derived from an EMBL/GenBank/DDBJ whole genome shotgun (WGS) entry which is preliminary data.</text>
</comment>
<keyword evidence="2" id="KW-0488">Methylation</keyword>
<dbReference type="PROSITE" id="PS00409">
    <property type="entry name" value="PROKAR_NTER_METHYL"/>
    <property type="match status" value="1"/>
</dbReference>
<keyword evidence="3" id="KW-0281">Fimbrium</keyword>
<dbReference type="NCBIfam" id="TIGR02532">
    <property type="entry name" value="IV_pilin_GFxxxE"/>
    <property type="match status" value="1"/>
</dbReference>
<protein>
    <submittedName>
        <fullName evidence="5">Pilin</fullName>
    </submittedName>
</protein>
<dbReference type="GO" id="GO:0044096">
    <property type="term" value="C:type IV pilus"/>
    <property type="evidence" value="ECO:0007669"/>
    <property type="project" value="TreeGrafter"/>
</dbReference>
<dbReference type="PANTHER" id="PTHR30093">
    <property type="entry name" value="GENERAL SECRETION PATHWAY PROTEIN G"/>
    <property type="match status" value="1"/>
</dbReference>
<evidence type="ECO:0000256" key="3">
    <source>
        <dbReference type="RuleBase" id="RU000389"/>
    </source>
</evidence>
<evidence type="ECO:0000313" key="5">
    <source>
        <dbReference type="EMBL" id="RTR00231.1"/>
    </source>
</evidence>
<dbReference type="Proteomes" id="UP000267400">
    <property type="component" value="Unassembled WGS sequence"/>
</dbReference>
<name>A0A3S0HQS4_9GAMM</name>
<feature type="transmembrane region" description="Helical" evidence="4">
    <location>
        <begin position="12"/>
        <end position="35"/>
    </location>
</feature>
<keyword evidence="6" id="KW-1185">Reference proteome</keyword>
<evidence type="ECO:0000256" key="1">
    <source>
        <dbReference type="ARBA" id="ARBA00005233"/>
    </source>
</evidence>
<keyword evidence="4" id="KW-0812">Transmembrane</keyword>
<dbReference type="SUPFAM" id="SSF54523">
    <property type="entry name" value="Pili subunits"/>
    <property type="match status" value="1"/>
</dbReference>
<proteinExistence type="inferred from homology"/>
<keyword evidence="4" id="KW-0472">Membrane</keyword>
<evidence type="ECO:0000313" key="6">
    <source>
        <dbReference type="Proteomes" id="UP000267400"/>
    </source>
</evidence>
<dbReference type="InterPro" id="IPR001082">
    <property type="entry name" value="Pilin"/>
</dbReference>
<accession>A0A3S0HQS4</accession>
<keyword evidence="4" id="KW-1133">Transmembrane helix</keyword>
<dbReference type="PANTHER" id="PTHR30093:SF34">
    <property type="entry name" value="PREPILIN PEPTIDASE-DEPENDENT PROTEIN D"/>
    <property type="match status" value="1"/>
</dbReference>
<evidence type="ECO:0000256" key="4">
    <source>
        <dbReference type="SAM" id="Phobius"/>
    </source>
</evidence>
<dbReference type="EMBL" id="RXNS01000017">
    <property type="protein sequence ID" value="RTR00231.1"/>
    <property type="molecule type" value="Genomic_DNA"/>
</dbReference>
<dbReference type="GO" id="GO:0007155">
    <property type="term" value="P:cell adhesion"/>
    <property type="evidence" value="ECO:0007669"/>
    <property type="project" value="InterPro"/>
</dbReference>
<reference evidence="5 6" key="1">
    <citation type="submission" date="2018-12" db="EMBL/GenBank/DDBJ databases">
        <authorList>
            <person name="Yu L."/>
        </authorList>
    </citation>
    <scope>NUCLEOTIDE SEQUENCE [LARGE SCALE GENOMIC DNA]</scope>
    <source>
        <strain evidence="5 6">11S</strain>
    </source>
</reference>
<sequence length="151" mass="16061">MQRYVKGGQGGFTLIELMIVVAIIGILASIAIPAYQDYVARAKVSEVFSLAQGDKLRMSEYYAEEGSWPAAKDNPVDTDLAGVTQASESDYLSKVAFVAGGEIQYTLTGIKSSDPDGKILSFDATDNGGNISWDCASNTTIGDAYLPAECE</sequence>
<dbReference type="OrthoDB" id="5918848at2"/>
<dbReference type="Gene3D" id="3.30.700.10">
    <property type="entry name" value="Glycoprotein, Type 4 Pilin"/>
    <property type="match status" value="1"/>
</dbReference>
<dbReference type="Pfam" id="PF00114">
    <property type="entry name" value="Pilin"/>
    <property type="match status" value="1"/>
</dbReference>